<feature type="compositionally biased region" description="Acidic residues" evidence="1">
    <location>
        <begin position="375"/>
        <end position="384"/>
    </location>
</feature>
<sequence>MSPKVPVVTGYYRYTDIWFEWAPALPNPDDKSPLKATLAPDALVHPDHPLHIEGVKGIQLYMGTYETGEARLLYSSKQVDYIRYWLHAVGLTKEIIPLPYSDCLLTTSSLKTVSKVVYEVAGEVKSALKAIEKNNKRLKGANPVLADRRYQFERVRTLWSAKKGVFCSVDFENWEYDHKLITEFGWSYVGWKDGTKIEEKGHFINDAAKNYWNRTYVQDYREHYIGESQTLKKADFEQRIREKITSLREFGPVFLVFHDPVQDVKSLDQLKVDLNGLLFTLPDSTPEKGIFTIDTAALIGGLLGEDNSGNRSLEKTCNLLQIPIKYLHNAGNDAHFTLQSMIVMADGDPLDIQREKRWPRQTVQGVKVDLKPWEEDSDYSDEEGILGPVEKN</sequence>
<proteinExistence type="predicted"/>
<dbReference type="AlphaFoldDB" id="A0A8H5BEZ4"/>
<dbReference type="OrthoDB" id="5953249at2759"/>
<accession>A0A8H5BEZ4</accession>
<dbReference type="InterPro" id="IPR048519">
    <property type="entry name" value="Gfd2/YDR514C-like_C"/>
</dbReference>
<dbReference type="GO" id="GO:0005634">
    <property type="term" value="C:nucleus"/>
    <property type="evidence" value="ECO:0007669"/>
    <property type="project" value="TreeGrafter"/>
</dbReference>
<evidence type="ECO:0000313" key="3">
    <source>
        <dbReference type="EMBL" id="KAF5321248.1"/>
    </source>
</evidence>
<dbReference type="Pfam" id="PF21762">
    <property type="entry name" value="DEDDh_C"/>
    <property type="match status" value="1"/>
</dbReference>
<dbReference type="GO" id="GO:0003676">
    <property type="term" value="F:nucleic acid binding"/>
    <property type="evidence" value="ECO:0007669"/>
    <property type="project" value="InterPro"/>
</dbReference>
<dbReference type="InterPro" id="IPR040151">
    <property type="entry name" value="Gfd2/YDR514C-like"/>
</dbReference>
<keyword evidence="4" id="KW-1185">Reference proteome</keyword>
<dbReference type="InterPro" id="IPR036397">
    <property type="entry name" value="RNaseH_sf"/>
</dbReference>
<evidence type="ECO:0000259" key="2">
    <source>
        <dbReference type="Pfam" id="PF21762"/>
    </source>
</evidence>
<dbReference type="PANTHER" id="PTHR28083">
    <property type="entry name" value="GOOD FOR FULL DBP5 ACTIVITY PROTEIN 2"/>
    <property type="match status" value="1"/>
</dbReference>
<reference evidence="3 4" key="1">
    <citation type="journal article" date="2020" name="ISME J.">
        <title>Uncovering the hidden diversity of litter-decomposition mechanisms in mushroom-forming fungi.</title>
        <authorList>
            <person name="Floudas D."/>
            <person name="Bentzer J."/>
            <person name="Ahren D."/>
            <person name="Johansson T."/>
            <person name="Persson P."/>
            <person name="Tunlid A."/>
        </authorList>
    </citation>
    <scope>NUCLEOTIDE SEQUENCE [LARGE SCALE GENOMIC DNA]</scope>
    <source>
        <strain evidence="3 4">CBS 101986</strain>
    </source>
</reference>
<organism evidence="3 4">
    <name type="scientific">Psilocybe cf. subviscida</name>
    <dbReference type="NCBI Taxonomy" id="2480587"/>
    <lineage>
        <taxon>Eukaryota</taxon>
        <taxon>Fungi</taxon>
        <taxon>Dikarya</taxon>
        <taxon>Basidiomycota</taxon>
        <taxon>Agaricomycotina</taxon>
        <taxon>Agaricomycetes</taxon>
        <taxon>Agaricomycetidae</taxon>
        <taxon>Agaricales</taxon>
        <taxon>Agaricineae</taxon>
        <taxon>Strophariaceae</taxon>
        <taxon>Psilocybe</taxon>
    </lineage>
</organism>
<dbReference type="SUPFAM" id="SSF53098">
    <property type="entry name" value="Ribonuclease H-like"/>
    <property type="match status" value="1"/>
</dbReference>
<feature type="domain" description="Gfd2/YDR514C-like C-terminal" evidence="2">
    <location>
        <begin position="165"/>
        <end position="344"/>
    </location>
</feature>
<dbReference type="EMBL" id="JAACJJ010000028">
    <property type="protein sequence ID" value="KAF5321248.1"/>
    <property type="molecule type" value="Genomic_DNA"/>
</dbReference>
<dbReference type="PANTHER" id="PTHR28083:SF1">
    <property type="entry name" value="GOOD FOR FULL DBP5 ACTIVITY PROTEIN 2"/>
    <property type="match status" value="1"/>
</dbReference>
<dbReference type="Gene3D" id="3.30.420.10">
    <property type="entry name" value="Ribonuclease H-like superfamily/Ribonuclease H"/>
    <property type="match status" value="1"/>
</dbReference>
<evidence type="ECO:0000256" key="1">
    <source>
        <dbReference type="SAM" id="MobiDB-lite"/>
    </source>
</evidence>
<name>A0A8H5BEZ4_9AGAR</name>
<feature type="region of interest" description="Disordered" evidence="1">
    <location>
        <begin position="372"/>
        <end position="392"/>
    </location>
</feature>
<protein>
    <recommendedName>
        <fullName evidence="2">Gfd2/YDR514C-like C-terminal domain-containing protein</fullName>
    </recommendedName>
</protein>
<dbReference type="InterPro" id="IPR012337">
    <property type="entry name" value="RNaseH-like_sf"/>
</dbReference>
<gene>
    <name evidence="3" type="ORF">D9619_000788</name>
</gene>
<dbReference type="Proteomes" id="UP000567179">
    <property type="component" value="Unassembled WGS sequence"/>
</dbReference>
<evidence type="ECO:0000313" key="4">
    <source>
        <dbReference type="Proteomes" id="UP000567179"/>
    </source>
</evidence>
<comment type="caution">
    <text evidence="3">The sequence shown here is derived from an EMBL/GenBank/DDBJ whole genome shotgun (WGS) entry which is preliminary data.</text>
</comment>